<dbReference type="EMBL" id="JAQQKX010000008">
    <property type="protein sequence ID" value="MDC7683766.1"/>
    <property type="molecule type" value="Genomic_DNA"/>
</dbReference>
<gene>
    <name evidence="1" type="ORF">PQU92_10795</name>
</gene>
<comment type="caution">
    <text evidence="1">The sequence shown here is derived from an EMBL/GenBank/DDBJ whole genome shotgun (WGS) entry which is preliminary data.</text>
</comment>
<organism evidence="1 2">
    <name type="scientific">Asticcacaulis aquaticus</name>
    <dbReference type="NCBI Taxonomy" id="2984212"/>
    <lineage>
        <taxon>Bacteria</taxon>
        <taxon>Pseudomonadati</taxon>
        <taxon>Pseudomonadota</taxon>
        <taxon>Alphaproteobacteria</taxon>
        <taxon>Caulobacterales</taxon>
        <taxon>Caulobacteraceae</taxon>
        <taxon>Asticcacaulis</taxon>
    </lineage>
</organism>
<reference evidence="1 2" key="1">
    <citation type="submission" date="2023-01" db="EMBL/GenBank/DDBJ databases">
        <title>Novel species of the genus Asticcacaulis isolated from rivers.</title>
        <authorList>
            <person name="Lu H."/>
        </authorList>
    </citation>
    <scope>NUCLEOTIDE SEQUENCE [LARGE SCALE GENOMIC DNA]</scope>
    <source>
        <strain evidence="1 2">BYS171W</strain>
    </source>
</reference>
<protein>
    <submittedName>
        <fullName evidence="1">Uncharacterized protein</fullName>
    </submittedName>
</protein>
<keyword evidence="2" id="KW-1185">Reference proteome</keyword>
<dbReference type="Proteomes" id="UP001214854">
    <property type="component" value="Unassembled WGS sequence"/>
</dbReference>
<proteinExistence type="predicted"/>
<evidence type="ECO:0000313" key="1">
    <source>
        <dbReference type="EMBL" id="MDC7683766.1"/>
    </source>
</evidence>
<sequence>MTHLTIPLVPSDLIWVFGASQPLLARLSADFAAHGYRINDLNTARDPLLRAQGLRHDIRNLLRETLSETAFSARALGHDQFVIVGIGPTARRVVTVHRHFLSDHPELVLIYLKALADDGRDFSLDEARLSALQGIAGDRGEVRTLVSHALLPLLADVA</sequence>
<accession>A0ABT5HWF4</accession>
<evidence type="ECO:0000313" key="2">
    <source>
        <dbReference type="Proteomes" id="UP001214854"/>
    </source>
</evidence>
<dbReference type="Gene3D" id="3.40.190.10">
    <property type="entry name" value="Periplasmic binding protein-like II"/>
    <property type="match status" value="1"/>
</dbReference>
<dbReference type="RefSeq" id="WP_272748230.1">
    <property type="nucleotide sequence ID" value="NZ_JAQQKX010000008.1"/>
</dbReference>
<name>A0ABT5HWF4_9CAUL</name>